<dbReference type="EMBL" id="JAHLQT010029607">
    <property type="protein sequence ID" value="KAG7161187.1"/>
    <property type="molecule type" value="Genomic_DNA"/>
</dbReference>
<sequence>MDGSSYEHLRASFTLEEPLFSGDASIDSLCQTYLGNLDSFSSGPDAYSNSLEPPSLSLDYYGSSLDINNLSLDSHSPRLDSLSPRMGSYSPRPDSHNNSGLLEEIEAFSKMDIRDWRGEDCLDWAGSVCRRRGVDQSTLDLWSFKGTCGAHLLQYSCQDFCNNSSSSATTKLHHRATPPKATSPLPYPSPDLSNDISLGSDHWDLTSEDIKDLDRYIQDPNAAPADSYTADGLQGMDFLEQSVPIQYERGPKNWEFVIRLLADPQTNPSLIRWEEQTQGTFRLVQPAVIARMYHYTTGALQPVSEKQLVYRCGPKALKYLIDLRKQGSPTPERHPPSPNILTDIHHHPNSPHRHPSSPEQSSPTSIITRTVLTDIHHHPNSPHRHPSSPDILNDIHHHPNSSHRHPSSPEQFSPTSIITQTVLTDIHHHPSSSHRHPSSPEQSSPTSIITEQSSPTSIITRTVLNDIHHHPNSPQRHPSSPEQSSTTSIITRTVLTDIHHHPNSPHRHPSSPEQSSTNDNEQLI</sequence>
<comment type="similarity">
    <text evidence="1">Belongs to the ETS family.</text>
</comment>
<evidence type="ECO:0000259" key="3">
    <source>
        <dbReference type="SMART" id="SM00413"/>
    </source>
</evidence>
<feature type="region of interest" description="Disordered" evidence="2">
    <location>
        <begin position="325"/>
        <end position="364"/>
    </location>
</feature>
<protein>
    <submittedName>
        <fullName evidence="4">ETSous factor-like 4</fullName>
    </submittedName>
</protein>
<dbReference type="InterPro" id="IPR036388">
    <property type="entry name" value="WH-like_DNA-bd_sf"/>
</dbReference>
<gene>
    <name evidence="4" type="primary">Ehf-L4</name>
    <name evidence="4" type="ORF">Hamer_G016236</name>
</gene>
<dbReference type="Pfam" id="PF00178">
    <property type="entry name" value="Ets"/>
    <property type="match status" value="1"/>
</dbReference>
<dbReference type="InterPro" id="IPR000418">
    <property type="entry name" value="Ets_dom"/>
</dbReference>
<feature type="region of interest" description="Disordered" evidence="2">
    <location>
        <begin position="426"/>
        <end position="455"/>
    </location>
</feature>
<evidence type="ECO:0000313" key="5">
    <source>
        <dbReference type="Proteomes" id="UP000747542"/>
    </source>
</evidence>
<proteinExistence type="inferred from homology"/>
<feature type="region of interest" description="Disordered" evidence="2">
    <location>
        <begin position="467"/>
        <end position="487"/>
    </location>
</feature>
<dbReference type="SUPFAM" id="SSF46785">
    <property type="entry name" value="Winged helix' DNA-binding domain"/>
    <property type="match status" value="1"/>
</dbReference>
<evidence type="ECO:0000256" key="2">
    <source>
        <dbReference type="SAM" id="MobiDB-lite"/>
    </source>
</evidence>
<dbReference type="AlphaFoldDB" id="A0A8J5JMV9"/>
<feature type="compositionally biased region" description="Polar residues" evidence="2">
    <location>
        <begin position="513"/>
        <end position="524"/>
    </location>
</feature>
<comment type="caution">
    <text evidence="4">The sequence shown here is derived from an EMBL/GenBank/DDBJ whole genome shotgun (WGS) entry which is preliminary data.</text>
</comment>
<dbReference type="Proteomes" id="UP000747542">
    <property type="component" value="Unassembled WGS sequence"/>
</dbReference>
<feature type="compositionally biased region" description="Polar residues" evidence="2">
    <location>
        <begin position="446"/>
        <end position="455"/>
    </location>
</feature>
<accession>A0A8J5JMV9</accession>
<dbReference type="InterPro" id="IPR036390">
    <property type="entry name" value="WH_DNA-bd_sf"/>
</dbReference>
<dbReference type="GO" id="GO:0043565">
    <property type="term" value="F:sequence-specific DNA binding"/>
    <property type="evidence" value="ECO:0007669"/>
    <property type="project" value="InterPro"/>
</dbReference>
<keyword evidence="5" id="KW-1185">Reference proteome</keyword>
<reference evidence="4" key="1">
    <citation type="journal article" date="2021" name="Sci. Adv.">
        <title>The American lobster genome reveals insights on longevity, neural, and immune adaptations.</title>
        <authorList>
            <person name="Polinski J.M."/>
            <person name="Zimin A.V."/>
            <person name="Clark K.F."/>
            <person name="Kohn A.B."/>
            <person name="Sadowski N."/>
            <person name="Timp W."/>
            <person name="Ptitsyn A."/>
            <person name="Khanna P."/>
            <person name="Romanova D.Y."/>
            <person name="Williams P."/>
            <person name="Greenwood S.J."/>
            <person name="Moroz L.L."/>
            <person name="Walt D.R."/>
            <person name="Bodnar A.G."/>
        </authorList>
    </citation>
    <scope>NUCLEOTIDE SEQUENCE</scope>
    <source>
        <strain evidence="4">GMGI-L3</strain>
    </source>
</reference>
<feature type="region of interest" description="Disordered" evidence="2">
    <location>
        <begin position="168"/>
        <end position="188"/>
    </location>
</feature>
<dbReference type="SMART" id="SM00413">
    <property type="entry name" value="ETS"/>
    <property type="match status" value="1"/>
</dbReference>
<feature type="region of interest" description="Disordered" evidence="2">
    <location>
        <begin position="499"/>
        <end position="524"/>
    </location>
</feature>
<feature type="region of interest" description="Disordered" evidence="2">
    <location>
        <begin position="376"/>
        <end position="413"/>
    </location>
</feature>
<feature type="compositionally biased region" description="Basic and acidic residues" evidence="2">
    <location>
        <begin position="325"/>
        <end position="335"/>
    </location>
</feature>
<evidence type="ECO:0000313" key="4">
    <source>
        <dbReference type="EMBL" id="KAG7161187.1"/>
    </source>
</evidence>
<feature type="compositionally biased region" description="Polar residues" evidence="2">
    <location>
        <begin position="472"/>
        <end position="487"/>
    </location>
</feature>
<evidence type="ECO:0000256" key="1">
    <source>
        <dbReference type="ARBA" id="ARBA00005562"/>
    </source>
</evidence>
<name>A0A8J5JMV9_HOMAM</name>
<dbReference type="GO" id="GO:0003700">
    <property type="term" value="F:DNA-binding transcription factor activity"/>
    <property type="evidence" value="ECO:0007669"/>
    <property type="project" value="InterPro"/>
</dbReference>
<organism evidence="4 5">
    <name type="scientific">Homarus americanus</name>
    <name type="common">American lobster</name>
    <dbReference type="NCBI Taxonomy" id="6706"/>
    <lineage>
        <taxon>Eukaryota</taxon>
        <taxon>Metazoa</taxon>
        <taxon>Ecdysozoa</taxon>
        <taxon>Arthropoda</taxon>
        <taxon>Crustacea</taxon>
        <taxon>Multicrustacea</taxon>
        <taxon>Malacostraca</taxon>
        <taxon>Eumalacostraca</taxon>
        <taxon>Eucarida</taxon>
        <taxon>Decapoda</taxon>
        <taxon>Pleocyemata</taxon>
        <taxon>Astacidea</taxon>
        <taxon>Nephropoidea</taxon>
        <taxon>Nephropidae</taxon>
        <taxon>Homarus</taxon>
    </lineage>
</organism>
<dbReference type="Gene3D" id="1.10.10.10">
    <property type="entry name" value="Winged helix-like DNA-binding domain superfamily/Winged helix DNA-binding domain"/>
    <property type="match status" value="1"/>
</dbReference>
<feature type="domain" description="ETS" evidence="3">
    <location>
        <begin position="250"/>
        <end position="317"/>
    </location>
</feature>